<evidence type="ECO:0000313" key="3">
    <source>
        <dbReference type="EMBL" id="UNI19871.1"/>
    </source>
</evidence>
<reference evidence="3" key="1">
    <citation type="submission" date="2021-11" db="EMBL/GenBank/DDBJ databases">
        <title>Purpureocillium_takamizusanense_genome.</title>
        <authorList>
            <person name="Nguyen N.-H."/>
        </authorList>
    </citation>
    <scope>NUCLEOTIDE SEQUENCE</scope>
    <source>
        <strain evidence="3">PT3</strain>
    </source>
</reference>
<dbReference type="Gene3D" id="3.40.30.10">
    <property type="entry name" value="Glutaredoxin"/>
    <property type="match status" value="2"/>
</dbReference>
<dbReference type="GO" id="GO:0003756">
    <property type="term" value="F:protein disulfide isomerase activity"/>
    <property type="evidence" value="ECO:0007669"/>
    <property type="project" value="UniProtKB-EC"/>
</dbReference>
<dbReference type="InterPro" id="IPR036249">
    <property type="entry name" value="Thioredoxin-like_sf"/>
</dbReference>
<dbReference type="CDD" id="cd02961">
    <property type="entry name" value="PDI_a_family"/>
    <property type="match status" value="1"/>
</dbReference>
<protein>
    <submittedName>
        <fullName evidence="3">Protein disulfide-isomerase</fullName>
        <ecNumber evidence="3">5.3.4.1</ecNumber>
    </submittedName>
</protein>
<feature type="region of interest" description="Disordered" evidence="1">
    <location>
        <begin position="306"/>
        <end position="333"/>
    </location>
</feature>
<sequence length="333" mass="36988">MTLTRALADNEATLLLHALLSELDAVRWRDGASKVVNCTTFPDTCAQHDVTSFPAIRLYQRGQSMIRYRGARKASCITSFLRRIKQPAVTRLHDETLDAFASSDSVVFIAHLGRGGDSSTATRLSSLADAYRDRYSFGIAQGSPSDPSVLRCYNNEDGMQHQGADLDQLGALEALLEVCVEPLIPEMSRRNELKYTQASRSIVYFLSSDTGEREAYVAAMRPLAKRLREYLQFVTVDSGEFPDMSHALGVAANRGLVVENLHTGQVYPFRAAERELRATASAQHRIPTPDAVEDFITAIAQGQIEPWNGRYDDGEESMRRRDGATDASRHEEL</sequence>
<feature type="compositionally biased region" description="Basic and acidic residues" evidence="1">
    <location>
        <begin position="310"/>
        <end position="333"/>
    </location>
</feature>
<evidence type="ECO:0000313" key="4">
    <source>
        <dbReference type="Proteomes" id="UP000829364"/>
    </source>
</evidence>
<accession>A0A9Q8QIP1</accession>
<dbReference type="SUPFAM" id="SSF52833">
    <property type="entry name" value="Thioredoxin-like"/>
    <property type="match status" value="2"/>
</dbReference>
<evidence type="ECO:0000259" key="2">
    <source>
        <dbReference type="Pfam" id="PF00085"/>
    </source>
</evidence>
<dbReference type="KEGG" id="ptkz:JDV02_006016"/>
<gene>
    <name evidence="3" type="ORF">JDV02_006016</name>
</gene>
<organism evidence="3 4">
    <name type="scientific">Purpureocillium takamizusanense</name>
    <dbReference type="NCBI Taxonomy" id="2060973"/>
    <lineage>
        <taxon>Eukaryota</taxon>
        <taxon>Fungi</taxon>
        <taxon>Dikarya</taxon>
        <taxon>Ascomycota</taxon>
        <taxon>Pezizomycotina</taxon>
        <taxon>Sordariomycetes</taxon>
        <taxon>Hypocreomycetidae</taxon>
        <taxon>Hypocreales</taxon>
        <taxon>Ophiocordycipitaceae</taxon>
        <taxon>Purpureocillium</taxon>
    </lineage>
</organism>
<dbReference type="RefSeq" id="XP_047843352.1">
    <property type="nucleotide sequence ID" value="XM_047987367.1"/>
</dbReference>
<dbReference type="EMBL" id="CP086358">
    <property type="protein sequence ID" value="UNI19871.1"/>
    <property type="molecule type" value="Genomic_DNA"/>
</dbReference>
<keyword evidence="4" id="KW-1185">Reference proteome</keyword>
<dbReference type="Pfam" id="PF00085">
    <property type="entry name" value="Thioredoxin"/>
    <property type="match status" value="1"/>
</dbReference>
<keyword evidence="3" id="KW-0413">Isomerase</keyword>
<evidence type="ECO:0000256" key="1">
    <source>
        <dbReference type="SAM" id="MobiDB-lite"/>
    </source>
</evidence>
<dbReference type="Proteomes" id="UP000829364">
    <property type="component" value="Chromosome 5"/>
</dbReference>
<dbReference type="AlphaFoldDB" id="A0A9Q8QIP1"/>
<dbReference type="EC" id="5.3.4.1" evidence="3"/>
<dbReference type="InterPro" id="IPR013766">
    <property type="entry name" value="Thioredoxin_domain"/>
</dbReference>
<dbReference type="OrthoDB" id="427280at2759"/>
<proteinExistence type="predicted"/>
<name>A0A9Q8QIP1_9HYPO</name>
<feature type="domain" description="Thioredoxin" evidence="2">
    <location>
        <begin position="36"/>
        <end position="82"/>
    </location>
</feature>
<dbReference type="GeneID" id="72067965"/>